<proteinExistence type="predicted"/>
<dbReference type="HOGENOM" id="CLU_1359005_0_0_4"/>
<sequence precursor="true">MKLRTVVFAGLLSVAGWSQAAPVFEDNFDANTPAVNTVPTGWFLGGGTVDIIGSGFLYDYVPGNGLYVDLDGSTSEGGTLFKFLNLTGGTTYQLSFDLAGNNVPSGGYPSDIVDVTFGSAAGTYTLNPGDGFSTRTLSFTAGGNGSFALLFHNRGGDNAGALLDNVSVTAVPEPETYAMLLAGLGAIGFMRRRRQAQAQDQ</sequence>
<keyword evidence="1" id="KW-0732">Signal</keyword>
<dbReference type="NCBIfam" id="TIGR02595">
    <property type="entry name" value="PEP_CTERM"/>
    <property type="match status" value="1"/>
</dbReference>
<protein>
    <recommendedName>
        <fullName evidence="2">Ice-binding protein C-terminal domain-containing protein</fullName>
    </recommendedName>
</protein>
<evidence type="ECO:0000256" key="1">
    <source>
        <dbReference type="SAM" id="SignalP"/>
    </source>
</evidence>
<feature type="domain" description="Ice-binding protein C-terminal" evidence="2">
    <location>
        <begin position="170"/>
        <end position="194"/>
    </location>
</feature>
<dbReference type="AlphaFoldDB" id="B1Y467"/>
<dbReference type="Pfam" id="PF07589">
    <property type="entry name" value="PEP-CTERM"/>
    <property type="match status" value="1"/>
</dbReference>
<organism evidence="3 4">
    <name type="scientific">Leptothrix cholodnii (strain ATCC 51168 / LMG 8142 / SP-6)</name>
    <name type="common">Leptothrix discophora (strain SP-6)</name>
    <dbReference type="NCBI Taxonomy" id="395495"/>
    <lineage>
        <taxon>Bacteria</taxon>
        <taxon>Pseudomonadati</taxon>
        <taxon>Pseudomonadota</taxon>
        <taxon>Betaproteobacteria</taxon>
        <taxon>Burkholderiales</taxon>
        <taxon>Sphaerotilaceae</taxon>
        <taxon>Leptothrix</taxon>
    </lineage>
</organism>
<dbReference type="Proteomes" id="UP000001693">
    <property type="component" value="Chromosome"/>
</dbReference>
<evidence type="ECO:0000259" key="2">
    <source>
        <dbReference type="Pfam" id="PF07589"/>
    </source>
</evidence>
<dbReference type="Gene3D" id="2.60.120.260">
    <property type="entry name" value="Galactose-binding domain-like"/>
    <property type="match status" value="1"/>
</dbReference>
<name>B1Y467_LEPCP</name>
<feature type="signal peptide" evidence="1">
    <location>
        <begin position="1"/>
        <end position="20"/>
    </location>
</feature>
<reference evidence="3 4" key="1">
    <citation type="submission" date="2008-03" db="EMBL/GenBank/DDBJ databases">
        <title>Complete sequence of Leptothrix cholodnii SP-6.</title>
        <authorList>
            <consortium name="US DOE Joint Genome Institute"/>
            <person name="Copeland A."/>
            <person name="Lucas S."/>
            <person name="Lapidus A."/>
            <person name="Glavina del Rio T."/>
            <person name="Dalin E."/>
            <person name="Tice H."/>
            <person name="Bruce D."/>
            <person name="Goodwin L."/>
            <person name="Pitluck S."/>
            <person name="Chertkov O."/>
            <person name="Brettin T."/>
            <person name="Detter J.C."/>
            <person name="Han C."/>
            <person name="Kuske C.R."/>
            <person name="Schmutz J."/>
            <person name="Larimer F."/>
            <person name="Land M."/>
            <person name="Hauser L."/>
            <person name="Kyrpides N."/>
            <person name="Lykidis A."/>
            <person name="Emerson D."/>
            <person name="Richardson P."/>
        </authorList>
    </citation>
    <scope>NUCLEOTIDE SEQUENCE [LARGE SCALE GENOMIC DNA]</scope>
    <source>
        <strain evidence="4">ATCC 51168 / LMG 8142 / SP-6</strain>
    </source>
</reference>
<gene>
    <name evidence="3" type="ordered locus">Lcho_2324</name>
</gene>
<dbReference type="InterPro" id="IPR008979">
    <property type="entry name" value="Galactose-bd-like_sf"/>
</dbReference>
<dbReference type="InterPro" id="IPR013424">
    <property type="entry name" value="Ice-binding_C"/>
</dbReference>
<evidence type="ECO:0000313" key="4">
    <source>
        <dbReference type="Proteomes" id="UP000001693"/>
    </source>
</evidence>
<keyword evidence="4" id="KW-1185">Reference proteome</keyword>
<dbReference type="SUPFAM" id="SSF49785">
    <property type="entry name" value="Galactose-binding domain-like"/>
    <property type="match status" value="1"/>
</dbReference>
<accession>B1Y467</accession>
<dbReference type="eggNOG" id="ENOG5033BRH">
    <property type="taxonomic scope" value="Bacteria"/>
</dbReference>
<dbReference type="RefSeq" id="WP_012347347.1">
    <property type="nucleotide sequence ID" value="NC_010524.1"/>
</dbReference>
<feature type="chain" id="PRO_5002773004" description="Ice-binding protein C-terminal domain-containing protein" evidence="1">
    <location>
        <begin position="21"/>
        <end position="201"/>
    </location>
</feature>
<dbReference type="KEGG" id="lch:Lcho_2324"/>
<dbReference type="EMBL" id="CP001013">
    <property type="protein sequence ID" value="ACB34589.1"/>
    <property type="molecule type" value="Genomic_DNA"/>
</dbReference>
<dbReference type="STRING" id="395495.Lcho_2324"/>
<dbReference type="NCBIfam" id="NF038126">
    <property type="entry name" value="PEP_CTERM_FxDxF"/>
    <property type="match status" value="1"/>
</dbReference>
<dbReference type="OrthoDB" id="8537210at2"/>
<evidence type="ECO:0000313" key="3">
    <source>
        <dbReference type="EMBL" id="ACB34589.1"/>
    </source>
</evidence>